<gene>
    <name evidence="7" type="ORF">MNOR_LOCUS40008</name>
</gene>
<keyword evidence="2 6" id="KW-0689">Ribosomal protein</keyword>
<dbReference type="AlphaFoldDB" id="A0AAV2SRE0"/>
<organism evidence="7 8">
    <name type="scientific">Meganyctiphanes norvegica</name>
    <name type="common">Northern krill</name>
    <name type="synonym">Thysanopoda norvegica</name>
    <dbReference type="NCBI Taxonomy" id="48144"/>
    <lineage>
        <taxon>Eukaryota</taxon>
        <taxon>Metazoa</taxon>
        <taxon>Ecdysozoa</taxon>
        <taxon>Arthropoda</taxon>
        <taxon>Crustacea</taxon>
        <taxon>Multicrustacea</taxon>
        <taxon>Malacostraca</taxon>
        <taxon>Eumalacostraca</taxon>
        <taxon>Eucarida</taxon>
        <taxon>Euphausiacea</taxon>
        <taxon>Euphausiidae</taxon>
        <taxon>Meganyctiphanes</taxon>
    </lineage>
</organism>
<comment type="caution">
    <text evidence="7">The sequence shown here is derived from an EMBL/GenBank/DDBJ whole genome shotgun (WGS) entry which is preliminary data.</text>
</comment>
<evidence type="ECO:0000256" key="6">
    <source>
        <dbReference type="RuleBase" id="RU004005"/>
    </source>
</evidence>
<dbReference type="GO" id="GO:0005762">
    <property type="term" value="C:mitochondrial large ribosomal subunit"/>
    <property type="evidence" value="ECO:0007669"/>
    <property type="project" value="TreeGrafter"/>
</dbReference>
<dbReference type="GO" id="GO:0006412">
    <property type="term" value="P:translation"/>
    <property type="evidence" value="ECO:0007669"/>
    <property type="project" value="InterPro"/>
</dbReference>
<dbReference type="GO" id="GO:0003735">
    <property type="term" value="F:structural constituent of ribosome"/>
    <property type="evidence" value="ECO:0007669"/>
    <property type="project" value="InterPro"/>
</dbReference>
<keyword evidence="8" id="KW-1185">Reference proteome</keyword>
<dbReference type="PANTHER" id="PTHR13501:SF8">
    <property type="entry name" value="LARGE RIBOSOMAL SUBUNIT PROTEIN UL22M"/>
    <property type="match status" value="1"/>
</dbReference>
<sequence>MAAKSSKVSRPLPFLNLYRRVGRPLVTTAKVNNSSLNLIAITETSFRGLQTSCVASAWEKPQGPQKWQKYNDKVFPPLLPGEESRPAYVCHQKDNIKYSPDKMWYVACLIRGMKIDDAINQLKFVHKKGAVAVLETLQEAQELAVKEHNVEFRSNLWVVHPSNHRLLMSTYRTARIAYGKVSPRY</sequence>
<evidence type="ECO:0000256" key="4">
    <source>
        <dbReference type="ARBA" id="ARBA00035286"/>
    </source>
</evidence>
<accession>A0AAV2SRE0</accession>
<keyword evidence="3 6" id="KW-0687">Ribonucleoprotein</keyword>
<protein>
    <recommendedName>
        <fullName evidence="4">Large ribosomal subunit protein uL22m</fullName>
    </recommendedName>
    <alternativeName>
        <fullName evidence="5">39S ribosomal protein L22, mitochondrial</fullName>
    </alternativeName>
</protein>
<proteinExistence type="inferred from homology"/>
<reference evidence="7 8" key="1">
    <citation type="submission" date="2024-05" db="EMBL/GenBank/DDBJ databases">
        <authorList>
            <person name="Wallberg A."/>
        </authorList>
    </citation>
    <scope>NUCLEOTIDE SEQUENCE [LARGE SCALE GENOMIC DNA]</scope>
</reference>
<evidence type="ECO:0000313" key="7">
    <source>
        <dbReference type="EMBL" id="CAL4234723.1"/>
    </source>
</evidence>
<evidence type="ECO:0000256" key="2">
    <source>
        <dbReference type="ARBA" id="ARBA00022980"/>
    </source>
</evidence>
<dbReference type="Pfam" id="PF00237">
    <property type="entry name" value="Ribosomal_L22"/>
    <property type="match status" value="1"/>
</dbReference>
<dbReference type="InterPro" id="IPR047867">
    <property type="entry name" value="Ribosomal_uL22_bac/org-type"/>
</dbReference>
<dbReference type="SUPFAM" id="SSF54843">
    <property type="entry name" value="Ribosomal protein L22"/>
    <property type="match status" value="1"/>
</dbReference>
<dbReference type="Gene3D" id="3.90.470.10">
    <property type="entry name" value="Ribosomal protein L22/L17"/>
    <property type="match status" value="1"/>
</dbReference>
<dbReference type="InterPro" id="IPR001063">
    <property type="entry name" value="Ribosomal_uL22"/>
</dbReference>
<evidence type="ECO:0000256" key="5">
    <source>
        <dbReference type="ARBA" id="ARBA00035506"/>
    </source>
</evidence>
<evidence type="ECO:0000313" key="8">
    <source>
        <dbReference type="Proteomes" id="UP001497623"/>
    </source>
</evidence>
<dbReference type="InterPro" id="IPR036394">
    <property type="entry name" value="Ribosomal_uL22_sf"/>
</dbReference>
<dbReference type="PANTHER" id="PTHR13501">
    <property type="entry name" value="CHLOROPLAST 50S RIBOSOMAL PROTEIN L22-RELATED"/>
    <property type="match status" value="1"/>
</dbReference>
<dbReference type="EMBL" id="CAXKWB010113566">
    <property type="protein sequence ID" value="CAL4234723.1"/>
    <property type="molecule type" value="Genomic_DNA"/>
</dbReference>
<evidence type="ECO:0000256" key="1">
    <source>
        <dbReference type="ARBA" id="ARBA00009451"/>
    </source>
</evidence>
<evidence type="ECO:0000256" key="3">
    <source>
        <dbReference type="ARBA" id="ARBA00023274"/>
    </source>
</evidence>
<comment type="similarity">
    <text evidence="1 6">Belongs to the universal ribosomal protein uL22 family.</text>
</comment>
<dbReference type="Proteomes" id="UP001497623">
    <property type="component" value="Unassembled WGS sequence"/>
</dbReference>
<name>A0AAV2SRE0_MEGNR</name>
<feature type="non-terminal residue" evidence="7">
    <location>
        <position position="185"/>
    </location>
</feature>